<evidence type="ECO:0000313" key="3">
    <source>
        <dbReference type="Proteomes" id="UP000053240"/>
    </source>
</evidence>
<dbReference type="EMBL" id="KQ460500">
    <property type="protein sequence ID" value="KPJ14189.1"/>
    <property type="molecule type" value="Genomic_DNA"/>
</dbReference>
<gene>
    <name evidence="2" type="ORF">RR48_06939</name>
</gene>
<dbReference type="InParanoid" id="A0A194R9K7"/>
<reference evidence="2 3" key="1">
    <citation type="journal article" date="2015" name="Nat. Commun.">
        <title>Outbred genome sequencing and CRISPR/Cas9 gene editing in butterflies.</title>
        <authorList>
            <person name="Li X."/>
            <person name="Fan D."/>
            <person name="Zhang W."/>
            <person name="Liu G."/>
            <person name="Zhang L."/>
            <person name="Zhao L."/>
            <person name="Fang X."/>
            <person name="Chen L."/>
            <person name="Dong Y."/>
            <person name="Chen Y."/>
            <person name="Ding Y."/>
            <person name="Zhao R."/>
            <person name="Feng M."/>
            <person name="Zhu Y."/>
            <person name="Feng Y."/>
            <person name="Jiang X."/>
            <person name="Zhu D."/>
            <person name="Xiang H."/>
            <person name="Feng X."/>
            <person name="Li S."/>
            <person name="Wang J."/>
            <person name="Zhang G."/>
            <person name="Kronforst M.R."/>
            <person name="Wang W."/>
        </authorList>
    </citation>
    <scope>NUCLEOTIDE SEQUENCE [LARGE SCALE GENOMIC DNA]</scope>
    <source>
        <strain evidence="2">Ya'a_city_454_Pm</strain>
        <tissue evidence="2">Whole body</tissue>
    </source>
</reference>
<accession>A0A194R9K7</accession>
<evidence type="ECO:0000256" key="1">
    <source>
        <dbReference type="SAM" id="MobiDB-lite"/>
    </source>
</evidence>
<evidence type="ECO:0000313" key="2">
    <source>
        <dbReference type="EMBL" id="KPJ14189.1"/>
    </source>
</evidence>
<organism evidence="2 3">
    <name type="scientific">Papilio machaon</name>
    <name type="common">Old World swallowtail butterfly</name>
    <dbReference type="NCBI Taxonomy" id="76193"/>
    <lineage>
        <taxon>Eukaryota</taxon>
        <taxon>Metazoa</taxon>
        <taxon>Ecdysozoa</taxon>
        <taxon>Arthropoda</taxon>
        <taxon>Hexapoda</taxon>
        <taxon>Insecta</taxon>
        <taxon>Pterygota</taxon>
        <taxon>Neoptera</taxon>
        <taxon>Endopterygota</taxon>
        <taxon>Lepidoptera</taxon>
        <taxon>Glossata</taxon>
        <taxon>Ditrysia</taxon>
        <taxon>Papilionoidea</taxon>
        <taxon>Papilionidae</taxon>
        <taxon>Papilioninae</taxon>
        <taxon>Papilio</taxon>
    </lineage>
</organism>
<dbReference type="AlphaFoldDB" id="A0A194R9K7"/>
<name>A0A194R9K7_PAPMA</name>
<protein>
    <submittedName>
        <fullName evidence="2">Uncharacterized protein</fullName>
    </submittedName>
</protein>
<proteinExistence type="predicted"/>
<feature type="region of interest" description="Disordered" evidence="1">
    <location>
        <begin position="1"/>
        <end position="36"/>
    </location>
</feature>
<keyword evidence="3" id="KW-1185">Reference proteome</keyword>
<sequence>MAAISPGVSSAKHHFNWVDSNSSPDDDDDNVHGSKRGRYRFGRKVTLSNIGVPEHKIVSILEDNTQMKMEILLKKVFIKKGSWMLVHNLYDVRNLQVVRF</sequence>
<dbReference type="Proteomes" id="UP000053240">
    <property type="component" value="Unassembled WGS sequence"/>
</dbReference>